<feature type="transmembrane region" description="Helical" evidence="1">
    <location>
        <begin position="41"/>
        <end position="61"/>
    </location>
</feature>
<name>A0ABW4FYP5_9ACTN</name>
<keyword evidence="1" id="KW-1133">Transmembrane helix</keyword>
<evidence type="ECO:0000256" key="1">
    <source>
        <dbReference type="SAM" id="Phobius"/>
    </source>
</evidence>
<proteinExistence type="predicted"/>
<dbReference type="EMBL" id="JBHUCM010000002">
    <property type="protein sequence ID" value="MFD1535637.1"/>
    <property type="molecule type" value="Genomic_DNA"/>
</dbReference>
<evidence type="ECO:0000313" key="2">
    <source>
        <dbReference type="EMBL" id="MFD1535637.1"/>
    </source>
</evidence>
<accession>A0ABW4FYP5</accession>
<comment type="caution">
    <text evidence="2">The sequence shown here is derived from an EMBL/GenBank/DDBJ whole genome shotgun (WGS) entry which is preliminary data.</text>
</comment>
<reference evidence="3" key="1">
    <citation type="journal article" date="2019" name="Int. J. Syst. Evol. Microbiol.">
        <title>The Global Catalogue of Microorganisms (GCM) 10K type strain sequencing project: providing services to taxonomists for standard genome sequencing and annotation.</title>
        <authorList>
            <consortium name="The Broad Institute Genomics Platform"/>
            <consortium name="The Broad Institute Genome Sequencing Center for Infectious Disease"/>
            <person name="Wu L."/>
            <person name="Ma J."/>
        </authorList>
    </citation>
    <scope>NUCLEOTIDE SEQUENCE [LARGE SCALE GENOMIC DNA]</scope>
    <source>
        <strain evidence="3">CGMCC 1.15399</strain>
    </source>
</reference>
<dbReference type="Proteomes" id="UP001597097">
    <property type="component" value="Unassembled WGS sequence"/>
</dbReference>
<gene>
    <name evidence="2" type="ORF">ACFSJ0_01250</name>
</gene>
<dbReference type="RefSeq" id="WP_219537893.1">
    <property type="nucleotide sequence ID" value="NZ_JAHKRM010000041.1"/>
</dbReference>
<protein>
    <submittedName>
        <fullName evidence="2">Uncharacterized protein</fullName>
    </submittedName>
</protein>
<sequence>MTLPDLRDVLREYGNSPSPANPARAEQVRARIRRIRLRRRALGGGGVVAVAAAVALGFSLLPGTAEPLVNTEDESTAVAAQLADLLPERFTAADGAKYRRIATTSIKRTGPTKVSVTVPFSGKPLDAGAVCAGPDNSAPRTSISAYGPAAAPFGPCSRRMQLRPLQVPAAAGGTELKVTFDTTATGSGCVVRNGKCVPQKETRGVWALAVYEWTPPARPVKPPKLKALPDHVGKARLAETKTGAWPQDTSATFKVRGKVGFDTLCTGELAGDLWFSFEVDGHMEPSGGACGVWKGGAFPSAVNEFSYPTDRTTTVKVKWTLRGGGTNRPVRWSVGLYRK</sequence>
<keyword evidence="1" id="KW-0812">Transmembrane</keyword>
<organism evidence="2 3">
    <name type="scientific">Nonomuraea guangzhouensis</name>
    <dbReference type="NCBI Taxonomy" id="1291555"/>
    <lineage>
        <taxon>Bacteria</taxon>
        <taxon>Bacillati</taxon>
        <taxon>Actinomycetota</taxon>
        <taxon>Actinomycetes</taxon>
        <taxon>Streptosporangiales</taxon>
        <taxon>Streptosporangiaceae</taxon>
        <taxon>Nonomuraea</taxon>
    </lineage>
</organism>
<keyword evidence="1" id="KW-0472">Membrane</keyword>
<keyword evidence="3" id="KW-1185">Reference proteome</keyword>
<evidence type="ECO:0000313" key="3">
    <source>
        <dbReference type="Proteomes" id="UP001597097"/>
    </source>
</evidence>